<dbReference type="SUPFAM" id="SSF56574">
    <property type="entry name" value="Serpins"/>
    <property type="match status" value="1"/>
</dbReference>
<dbReference type="InterPro" id="IPR042178">
    <property type="entry name" value="Serpin_sf_1"/>
</dbReference>
<comment type="subcellular location">
    <subcellularLocation>
        <location evidence="1">Secreted</location>
    </subcellularLocation>
</comment>
<dbReference type="Gene3D" id="2.30.39.10">
    <property type="entry name" value="Alpha-1-antitrypsin, domain 1"/>
    <property type="match status" value="1"/>
</dbReference>
<evidence type="ECO:0000313" key="11">
    <source>
        <dbReference type="EMBL" id="KAF7268462.1"/>
    </source>
</evidence>
<keyword evidence="7" id="KW-0325">Glycoprotein</keyword>
<evidence type="ECO:0000259" key="10">
    <source>
        <dbReference type="SMART" id="SM00093"/>
    </source>
</evidence>
<evidence type="ECO:0000256" key="3">
    <source>
        <dbReference type="ARBA" id="ARBA00022525"/>
    </source>
</evidence>
<dbReference type="GO" id="GO:0005615">
    <property type="term" value="C:extracellular space"/>
    <property type="evidence" value="ECO:0007669"/>
    <property type="project" value="InterPro"/>
</dbReference>
<evidence type="ECO:0000256" key="8">
    <source>
        <dbReference type="RuleBase" id="RU000411"/>
    </source>
</evidence>
<dbReference type="InterPro" id="IPR042185">
    <property type="entry name" value="Serpin_sf_2"/>
</dbReference>
<protein>
    <recommendedName>
        <fullName evidence="10">Serpin domain-containing protein</fullName>
    </recommendedName>
</protein>
<evidence type="ECO:0000256" key="7">
    <source>
        <dbReference type="ARBA" id="ARBA00023180"/>
    </source>
</evidence>
<dbReference type="Pfam" id="PF00079">
    <property type="entry name" value="Serpin"/>
    <property type="match status" value="1"/>
</dbReference>
<dbReference type="AlphaFoldDB" id="A0A834HX35"/>
<sequence>MLLYFALAIFISFVTSQTVPTNYNVDITQEYSDSYYPSIQWSDSFDWKLLKVLANQSSNVLISPLSLRLVLAILYEGSSGSTQREFEQGLKFSKKSTVREQFKESLNSLQRSANSDNVLKISTNLFLDSEIEPKDNYADLIKTYYYTDVVGTNFSDTVTASDEINSWASQATFGLVPHLIDSDSIKDMTMLLANAVYFKGLWKHHFPKENTHIDKFYITPEQSIYIPFMSVTEQFYYYESTLLDAKILRLPYKNSDFSMFIVLPLSKGGLPDLIRRINLADLHRELYSLNKKLIQVSIPKFKFRFKSSYSSVLKYFGFRTMFQNTASFPKIAKGNTTVLRKIVINDILQTTGIEIDEEGSIAYAATDVIIGNKIGLSDTFNATQPFLFFIQEDKEGVVFYVGKVENPLLQDLELKPIQKDDDNLT</sequence>
<dbReference type="Gene3D" id="3.30.497.10">
    <property type="entry name" value="Antithrombin, subunit I, domain 2"/>
    <property type="match status" value="1"/>
</dbReference>
<dbReference type="OrthoDB" id="671595at2759"/>
<evidence type="ECO:0000313" key="12">
    <source>
        <dbReference type="Proteomes" id="UP000625711"/>
    </source>
</evidence>
<dbReference type="InterPro" id="IPR000215">
    <property type="entry name" value="Serpin_fam"/>
</dbReference>
<name>A0A834HX35_RHYFE</name>
<keyword evidence="5 9" id="KW-0732">Signal</keyword>
<keyword evidence="6" id="KW-0722">Serine protease inhibitor</keyword>
<dbReference type="SMART" id="SM00093">
    <property type="entry name" value="SERPIN"/>
    <property type="match status" value="1"/>
</dbReference>
<evidence type="ECO:0000256" key="4">
    <source>
        <dbReference type="ARBA" id="ARBA00022690"/>
    </source>
</evidence>
<accession>A0A834HX35</accession>
<dbReference type="Proteomes" id="UP000625711">
    <property type="component" value="Unassembled WGS sequence"/>
</dbReference>
<evidence type="ECO:0000256" key="1">
    <source>
        <dbReference type="ARBA" id="ARBA00004613"/>
    </source>
</evidence>
<gene>
    <name evidence="11" type="ORF">GWI33_018352</name>
</gene>
<reference evidence="11" key="1">
    <citation type="submission" date="2020-08" db="EMBL/GenBank/DDBJ databases">
        <title>Genome sequencing and assembly of the red palm weevil Rhynchophorus ferrugineus.</title>
        <authorList>
            <person name="Dias G.B."/>
            <person name="Bergman C.M."/>
            <person name="Manee M."/>
        </authorList>
    </citation>
    <scope>NUCLEOTIDE SEQUENCE</scope>
    <source>
        <strain evidence="11">AA-2017</strain>
        <tissue evidence="11">Whole larva</tissue>
    </source>
</reference>
<dbReference type="FunFam" id="2.30.39.10:FF:000030">
    <property type="entry name" value="Serpin 2"/>
    <property type="match status" value="1"/>
</dbReference>
<evidence type="ECO:0000256" key="9">
    <source>
        <dbReference type="SAM" id="SignalP"/>
    </source>
</evidence>
<evidence type="ECO:0000256" key="6">
    <source>
        <dbReference type="ARBA" id="ARBA00022900"/>
    </source>
</evidence>
<dbReference type="InterPro" id="IPR023796">
    <property type="entry name" value="Serpin_dom"/>
</dbReference>
<comment type="caution">
    <text evidence="11">The sequence shown here is derived from an EMBL/GenBank/DDBJ whole genome shotgun (WGS) entry which is preliminary data.</text>
</comment>
<evidence type="ECO:0000256" key="2">
    <source>
        <dbReference type="ARBA" id="ARBA00009500"/>
    </source>
</evidence>
<proteinExistence type="inferred from homology"/>
<keyword evidence="3" id="KW-0964">Secreted</keyword>
<dbReference type="PANTHER" id="PTHR11461">
    <property type="entry name" value="SERINE PROTEASE INHIBITOR, SERPIN"/>
    <property type="match status" value="1"/>
</dbReference>
<dbReference type="PANTHER" id="PTHR11461:SF357">
    <property type="entry name" value="SERINE PROTEASE INHIBITOR 27A"/>
    <property type="match status" value="1"/>
</dbReference>
<keyword evidence="4" id="KW-0646">Protease inhibitor</keyword>
<dbReference type="InterPro" id="IPR036186">
    <property type="entry name" value="Serpin_sf"/>
</dbReference>
<dbReference type="GO" id="GO:0004867">
    <property type="term" value="F:serine-type endopeptidase inhibitor activity"/>
    <property type="evidence" value="ECO:0007669"/>
    <property type="project" value="UniProtKB-KW"/>
</dbReference>
<evidence type="ECO:0000256" key="5">
    <source>
        <dbReference type="ARBA" id="ARBA00022729"/>
    </source>
</evidence>
<feature type="domain" description="Serpin" evidence="10">
    <location>
        <begin position="47"/>
        <end position="407"/>
    </location>
</feature>
<comment type="similarity">
    <text evidence="2 8">Belongs to the serpin family.</text>
</comment>
<feature type="chain" id="PRO_5032423057" description="Serpin domain-containing protein" evidence="9">
    <location>
        <begin position="17"/>
        <end position="425"/>
    </location>
</feature>
<organism evidence="11 12">
    <name type="scientific">Rhynchophorus ferrugineus</name>
    <name type="common">Red palm weevil</name>
    <name type="synonym">Curculio ferrugineus</name>
    <dbReference type="NCBI Taxonomy" id="354439"/>
    <lineage>
        <taxon>Eukaryota</taxon>
        <taxon>Metazoa</taxon>
        <taxon>Ecdysozoa</taxon>
        <taxon>Arthropoda</taxon>
        <taxon>Hexapoda</taxon>
        <taxon>Insecta</taxon>
        <taxon>Pterygota</taxon>
        <taxon>Neoptera</taxon>
        <taxon>Endopterygota</taxon>
        <taxon>Coleoptera</taxon>
        <taxon>Polyphaga</taxon>
        <taxon>Cucujiformia</taxon>
        <taxon>Curculionidae</taxon>
        <taxon>Dryophthorinae</taxon>
        <taxon>Rhynchophorus</taxon>
    </lineage>
</organism>
<feature type="signal peptide" evidence="9">
    <location>
        <begin position="1"/>
        <end position="16"/>
    </location>
</feature>
<dbReference type="EMBL" id="JAACXV010014320">
    <property type="protein sequence ID" value="KAF7268462.1"/>
    <property type="molecule type" value="Genomic_DNA"/>
</dbReference>
<keyword evidence="12" id="KW-1185">Reference proteome</keyword>